<reference evidence="1 2" key="1">
    <citation type="submission" date="2021-01" db="EMBL/GenBank/DDBJ databases">
        <title>Chromosome-level genome assembly of a human fungal pathogen reveals clustering of transcriptionally co-regulated genes.</title>
        <authorList>
            <person name="Voorhies M."/>
            <person name="Cohen S."/>
            <person name="Shea T.P."/>
            <person name="Petrus S."/>
            <person name="Munoz J.F."/>
            <person name="Poplawski S."/>
            <person name="Goldman W.E."/>
            <person name="Michael T."/>
            <person name="Cuomo C.A."/>
            <person name="Sil A."/>
            <person name="Beyhan S."/>
        </authorList>
    </citation>
    <scope>NUCLEOTIDE SEQUENCE [LARGE SCALE GENOMIC DNA]</scope>
    <source>
        <strain evidence="1 2">G184AR</strain>
    </source>
</reference>
<name>A0A8H8CS42_AJECA</name>
<comment type="caution">
    <text evidence="1">The sequence shown here is derived from an EMBL/GenBank/DDBJ whole genome shotgun (WGS) entry which is preliminary data.</text>
</comment>
<dbReference type="VEuPathDB" id="FungiDB:I7I52_11599"/>
<organism evidence="1 2">
    <name type="scientific">Ajellomyces capsulatus</name>
    <name type="common">Darling's disease fungus</name>
    <name type="synonym">Histoplasma capsulatum</name>
    <dbReference type="NCBI Taxonomy" id="5037"/>
    <lineage>
        <taxon>Eukaryota</taxon>
        <taxon>Fungi</taxon>
        <taxon>Dikarya</taxon>
        <taxon>Ascomycota</taxon>
        <taxon>Pezizomycotina</taxon>
        <taxon>Eurotiomycetes</taxon>
        <taxon>Eurotiomycetidae</taxon>
        <taxon>Onygenales</taxon>
        <taxon>Ajellomycetaceae</taxon>
        <taxon>Histoplasma</taxon>
    </lineage>
</organism>
<proteinExistence type="predicted"/>
<protein>
    <submittedName>
        <fullName evidence="1">Uncharacterized protein</fullName>
    </submittedName>
</protein>
<evidence type="ECO:0000313" key="1">
    <source>
        <dbReference type="EMBL" id="KAG5287732.1"/>
    </source>
</evidence>
<accession>A0A8H8CS42</accession>
<sequence>MALTDYENMNLSEFPGIWTCYLRRLLLQLGRYPSMGANRSRSAHQVCHSFPEQTANISTLLLRPPFP</sequence>
<gene>
    <name evidence="1" type="ORF">I7I52_11599</name>
</gene>
<dbReference type="Proteomes" id="UP000670092">
    <property type="component" value="Unassembled WGS sequence"/>
</dbReference>
<dbReference type="AlphaFoldDB" id="A0A8H8CS42"/>
<dbReference type="EMBL" id="JAEVHI010000007">
    <property type="protein sequence ID" value="KAG5287732.1"/>
    <property type="molecule type" value="Genomic_DNA"/>
</dbReference>
<evidence type="ECO:0000313" key="2">
    <source>
        <dbReference type="Proteomes" id="UP000670092"/>
    </source>
</evidence>